<gene>
    <name evidence="1" type="ORF">KBTEX_02009</name>
</gene>
<dbReference type="PANTHER" id="PTHR17985">
    <property type="entry name" value="SER/THR-RICH PROTEIN T10 IN DGCR REGION"/>
    <property type="match status" value="1"/>
</dbReference>
<protein>
    <recommendedName>
        <fullName evidence="2">NRDE family protein</fullName>
    </recommendedName>
</protein>
<organism evidence="1">
    <name type="scientific">uncultured organism</name>
    <dbReference type="NCBI Taxonomy" id="155900"/>
    <lineage>
        <taxon>unclassified sequences</taxon>
        <taxon>environmental samples</taxon>
    </lineage>
</organism>
<dbReference type="AlphaFoldDB" id="A0A5B8RFS8"/>
<accession>A0A5B8RFS8</accession>
<evidence type="ECO:0000313" key="1">
    <source>
        <dbReference type="EMBL" id="QEA05685.1"/>
    </source>
</evidence>
<evidence type="ECO:0008006" key="2">
    <source>
        <dbReference type="Google" id="ProtNLM"/>
    </source>
</evidence>
<dbReference type="Pfam" id="PF05742">
    <property type="entry name" value="TANGO2"/>
    <property type="match status" value="1"/>
</dbReference>
<sequence length="254" mass="27315">MCLIVAAAGHHPRYPLVVAANRDEFHERPAAPAAWWDDPPVLAGRDLRAGGTWFAVDRRGRFAAVTNFRDPSTEAAPRSRGELPAAMLAHERLEAGLDALAGVAGQYGGFNLLAGDAHGGGLVHLCNRTGESQRLGPGLYGLSNHTLDTPWPKVRRARDGLAELLAADAVDAGVLLELLHDRRGVPDDALPDTGVPLEWERLLAPAFIVSERYGTRASSVYIVADDGTATFVERRFDPAGRPTGETREAFRVMG</sequence>
<reference evidence="1" key="1">
    <citation type="submission" date="2019-06" db="EMBL/GenBank/DDBJ databases">
        <authorList>
            <person name="Murdoch R.W."/>
            <person name="Fathepure B."/>
        </authorList>
    </citation>
    <scope>NUCLEOTIDE SEQUENCE</scope>
</reference>
<proteinExistence type="predicted"/>
<dbReference type="EMBL" id="MN079107">
    <property type="protein sequence ID" value="QEA05685.1"/>
    <property type="molecule type" value="Genomic_DNA"/>
</dbReference>
<name>A0A5B8RFS8_9ZZZZ</name>
<dbReference type="InterPro" id="IPR008551">
    <property type="entry name" value="TANGO2"/>
</dbReference>
<dbReference type="PANTHER" id="PTHR17985:SF8">
    <property type="entry name" value="TRANSPORT AND GOLGI ORGANIZATION PROTEIN 2 HOMOLOG"/>
    <property type="match status" value="1"/>
</dbReference>